<evidence type="ECO:0000256" key="2">
    <source>
        <dbReference type="ARBA" id="ARBA00005543"/>
    </source>
</evidence>
<keyword evidence="9" id="KW-1185">Reference proteome</keyword>
<dbReference type="GO" id="GO:0005739">
    <property type="term" value="C:mitochondrion"/>
    <property type="evidence" value="ECO:0007669"/>
    <property type="project" value="UniProtKB-SubCell"/>
</dbReference>
<evidence type="ECO:0000256" key="6">
    <source>
        <dbReference type="ARBA" id="ARBA00031849"/>
    </source>
</evidence>
<dbReference type="InterPro" id="IPR002575">
    <property type="entry name" value="Aminoglycoside_PTrfase"/>
</dbReference>
<dbReference type="InterPro" id="IPR051035">
    <property type="entry name" value="Mito_inheritance_9"/>
</dbReference>
<protein>
    <recommendedName>
        <fullName evidence="3">Altered inheritance of mitochondria protein 9, mitochondrial</fullName>
    </recommendedName>
    <alternativeName>
        <fullName evidence="6">Found in mitochondrial proteome protein 29</fullName>
    </alternativeName>
</protein>
<sequence length="596" mass="66996">MLTLRPFALPLRIRPNLRPTVVSTFKTLQLRALSILGTAASRCNRVDTGPVDYEVLKVTSRRWLYNNDIQMALRRLEFDVEALGRVAAAAGGASECTKIEFLAEGSCNRVFSLGLSNGKNVIARIPFPNAGPRSILTRSEVATMDFVRSRFGGAPIPKVLAWDSTTTNNVGCEYIIMERCGGTALKDKLGSDLEFYRHIADIAELMSGLACIRFSQYGSIYYKEDVDSELRARPLYADGEEQDELSERFRIGPSVQRRFYRGERARMSIDRGPWKDLTSYLEAAVNCELEWLRLYSNSPQAQKQPGAWNTPEEHAAMLRKWLHLAPAVLPSTEYYAPTLAHPDLHAGNILVTGDDPLSVSGFLDWQGAAVRPLFETEAPNIFIDDDGASDLKYITISDDGLYKPVLLENYSELTVEEKEEARAEFRRFWARHALHKFVLDMHAPLLVVLTVWHMELLKRAVYCSSRSWSEGLPLLERTMMSLSAEYGDSIPVVDNYPVCPVVFSEEDQKRHNKEYTKVIYAEQRLEATLTKAMKEAGIALGEDGSVHPDQFGAAVKKNEEVFAAIMASTGEVAQARIKPRWPVREGKFVYTMESCV</sequence>
<dbReference type="OrthoDB" id="2968323at2759"/>
<dbReference type="PANTHER" id="PTHR36091:SF1">
    <property type="entry name" value="ALTERED INHERITANCE OF MITOCHONDRIA PROTEIN 9, MITOCHONDRIAL"/>
    <property type="match status" value="1"/>
</dbReference>
<keyword evidence="5" id="KW-0496">Mitochondrion</keyword>
<gene>
    <name evidence="8" type="ORF">BDN70DRAFT_591828</name>
</gene>
<name>A0A9P6D763_9AGAR</name>
<keyword evidence="4" id="KW-0809">Transit peptide</keyword>
<dbReference type="Gene3D" id="3.90.1200.10">
    <property type="match status" value="1"/>
</dbReference>
<dbReference type="Pfam" id="PF01636">
    <property type="entry name" value="APH"/>
    <property type="match status" value="1"/>
</dbReference>
<reference evidence="8" key="1">
    <citation type="submission" date="2020-11" db="EMBL/GenBank/DDBJ databases">
        <authorList>
            <consortium name="DOE Joint Genome Institute"/>
            <person name="Ahrendt S."/>
            <person name="Riley R."/>
            <person name="Andreopoulos W."/>
            <person name="Labutti K."/>
            <person name="Pangilinan J."/>
            <person name="Ruiz-Duenas F.J."/>
            <person name="Barrasa J.M."/>
            <person name="Sanchez-Garcia M."/>
            <person name="Camarero S."/>
            <person name="Miyauchi S."/>
            <person name="Serrano A."/>
            <person name="Linde D."/>
            <person name="Babiker R."/>
            <person name="Drula E."/>
            <person name="Ayuso-Fernandez I."/>
            <person name="Pacheco R."/>
            <person name="Padilla G."/>
            <person name="Ferreira P."/>
            <person name="Barriuso J."/>
            <person name="Kellner H."/>
            <person name="Castanera R."/>
            <person name="Alfaro M."/>
            <person name="Ramirez L."/>
            <person name="Pisabarro A.G."/>
            <person name="Kuo A."/>
            <person name="Tritt A."/>
            <person name="Lipzen A."/>
            <person name="He G."/>
            <person name="Yan M."/>
            <person name="Ng V."/>
            <person name="Cullen D."/>
            <person name="Martin F."/>
            <person name="Rosso M.-N."/>
            <person name="Henrissat B."/>
            <person name="Hibbett D."/>
            <person name="Martinez A.T."/>
            <person name="Grigoriev I.V."/>
        </authorList>
    </citation>
    <scope>NUCLEOTIDE SEQUENCE</scope>
    <source>
        <strain evidence="8">CIRM-BRFM 674</strain>
    </source>
</reference>
<dbReference type="PANTHER" id="PTHR36091">
    <property type="entry name" value="ALTERED INHERITANCE OF MITOCHONDRIA PROTEIN 9, MITOCHONDRIAL"/>
    <property type="match status" value="1"/>
</dbReference>
<evidence type="ECO:0000256" key="3">
    <source>
        <dbReference type="ARBA" id="ARBA00016197"/>
    </source>
</evidence>
<evidence type="ECO:0000313" key="8">
    <source>
        <dbReference type="EMBL" id="KAF9485545.1"/>
    </source>
</evidence>
<feature type="domain" description="Aminoglycoside phosphotransferase" evidence="7">
    <location>
        <begin position="300"/>
        <end position="372"/>
    </location>
</feature>
<evidence type="ECO:0000256" key="4">
    <source>
        <dbReference type="ARBA" id="ARBA00022946"/>
    </source>
</evidence>
<dbReference type="InterPro" id="IPR011009">
    <property type="entry name" value="Kinase-like_dom_sf"/>
</dbReference>
<evidence type="ECO:0000256" key="1">
    <source>
        <dbReference type="ARBA" id="ARBA00004173"/>
    </source>
</evidence>
<comment type="similarity">
    <text evidence="2">Belongs to the AIM9 family.</text>
</comment>
<dbReference type="EMBL" id="MU155135">
    <property type="protein sequence ID" value="KAF9485545.1"/>
    <property type="molecule type" value="Genomic_DNA"/>
</dbReference>
<comment type="subcellular location">
    <subcellularLocation>
        <location evidence="1">Mitochondrion</location>
    </subcellularLocation>
</comment>
<evidence type="ECO:0000256" key="5">
    <source>
        <dbReference type="ARBA" id="ARBA00023128"/>
    </source>
</evidence>
<dbReference type="SUPFAM" id="SSF56112">
    <property type="entry name" value="Protein kinase-like (PK-like)"/>
    <property type="match status" value="1"/>
</dbReference>
<dbReference type="Proteomes" id="UP000807469">
    <property type="component" value="Unassembled WGS sequence"/>
</dbReference>
<evidence type="ECO:0000259" key="7">
    <source>
        <dbReference type="Pfam" id="PF01636"/>
    </source>
</evidence>
<accession>A0A9P6D763</accession>
<organism evidence="8 9">
    <name type="scientific">Pholiota conissans</name>
    <dbReference type="NCBI Taxonomy" id="109636"/>
    <lineage>
        <taxon>Eukaryota</taxon>
        <taxon>Fungi</taxon>
        <taxon>Dikarya</taxon>
        <taxon>Basidiomycota</taxon>
        <taxon>Agaricomycotina</taxon>
        <taxon>Agaricomycetes</taxon>
        <taxon>Agaricomycetidae</taxon>
        <taxon>Agaricales</taxon>
        <taxon>Agaricineae</taxon>
        <taxon>Strophariaceae</taxon>
        <taxon>Pholiota</taxon>
    </lineage>
</organism>
<proteinExistence type="inferred from homology"/>
<dbReference type="AlphaFoldDB" id="A0A9P6D763"/>
<evidence type="ECO:0000313" key="9">
    <source>
        <dbReference type="Proteomes" id="UP000807469"/>
    </source>
</evidence>
<comment type="caution">
    <text evidence="8">The sequence shown here is derived from an EMBL/GenBank/DDBJ whole genome shotgun (WGS) entry which is preliminary data.</text>
</comment>